<evidence type="ECO:0000256" key="1">
    <source>
        <dbReference type="ARBA" id="ARBA00023277"/>
    </source>
</evidence>
<dbReference type="Pfam" id="PF01261">
    <property type="entry name" value="AP_endonuc_2"/>
    <property type="match status" value="1"/>
</dbReference>
<organism evidence="3 4">
    <name type="scientific">Georgenia soli</name>
    <dbReference type="NCBI Taxonomy" id="638953"/>
    <lineage>
        <taxon>Bacteria</taxon>
        <taxon>Bacillati</taxon>
        <taxon>Actinomycetota</taxon>
        <taxon>Actinomycetes</taxon>
        <taxon>Micrococcales</taxon>
        <taxon>Bogoriellaceae</taxon>
        <taxon>Georgenia</taxon>
    </lineage>
</organism>
<dbReference type="PANTHER" id="PTHR12110">
    <property type="entry name" value="HYDROXYPYRUVATE ISOMERASE"/>
    <property type="match status" value="1"/>
</dbReference>
<gene>
    <name evidence="3" type="ORF">ATJ97_2042</name>
</gene>
<accession>A0A2A9ELQ7</accession>
<keyword evidence="1" id="KW-0119">Carbohydrate metabolism</keyword>
<comment type="caution">
    <text evidence="3">The sequence shown here is derived from an EMBL/GenBank/DDBJ whole genome shotgun (WGS) entry which is preliminary data.</text>
</comment>
<name>A0A2A9ELQ7_9MICO</name>
<evidence type="ECO:0000313" key="4">
    <source>
        <dbReference type="Proteomes" id="UP000222106"/>
    </source>
</evidence>
<dbReference type="SUPFAM" id="SSF51658">
    <property type="entry name" value="Xylose isomerase-like"/>
    <property type="match status" value="1"/>
</dbReference>
<dbReference type="Proteomes" id="UP000222106">
    <property type="component" value="Unassembled WGS sequence"/>
</dbReference>
<proteinExistence type="predicted"/>
<dbReference type="InterPro" id="IPR050312">
    <property type="entry name" value="IolE/XylAMocC-like"/>
</dbReference>
<evidence type="ECO:0000259" key="2">
    <source>
        <dbReference type="Pfam" id="PF01261"/>
    </source>
</evidence>
<protein>
    <submittedName>
        <fullName evidence="3">Inosose dehydratase</fullName>
    </submittedName>
</protein>
<dbReference type="PANTHER" id="PTHR12110:SF41">
    <property type="entry name" value="INOSOSE DEHYDRATASE"/>
    <property type="match status" value="1"/>
</dbReference>
<dbReference type="Gene3D" id="3.20.20.150">
    <property type="entry name" value="Divalent-metal-dependent TIM barrel enzymes"/>
    <property type="match status" value="1"/>
</dbReference>
<dbReference type="OrthoDB" id="104997at2"/>
<reference evidence="3 4" key="1">
    <citation type="submission" date="2017-10" db="EMBL/GenBank/DDBJ databases">
        <title>Sequencing the genomes of 1000 actinobacteria strains.</title>
        <authorList>
            <person name="Klenk H.-P."/>
        </authorList>
    </citation>
    <scope>NUCLEOTIDE SEQUENCE [LARGE SCALE GENOMIC DNA]</scope>
    <source>
        <strain evidence="3 4">DSM 21838</strain>
    </source>
</reference>
<dbReference type="EMBL" id="PDJI01000004">
    <property type="protein sequence ID" value="PFG39536.1"/>
    <property type="molecule type" value="Genomic_DNA"/>
</dbReference>
<dbReference type="InterPro" id="IPR036237">
    <property type="entry name" value="Xyl_isomerase-like_sf"/>
</dbReference>
<evidence type="ECO:0000313" key="3">
    <source>
        <dbReference type="EMBL" id="PFG39536.1"/>
    </source>
</evidence>
<feature type="domain" description="Xylose isomerase-like TIM barrel" evidence="2">
    <location>
        <begin position="37"/>
        <end position="277"/>
    </location>
</feature>
<dbReference type="AlphaFoldDB" id="A0A2A9ELQ7"/>
<dbReference type="InterPro" id="IPR013022">
    <property type="entry name" value="Xyl_isomerase-like_TIM-brl"/>
</dbReference>
<sequence length="304" mass="33104">MTTRTTRPRLAVSTLGYLWGTVDATPLEQMAQAYADLHDIGYTAVRVDVPDDLPLDDYAHWLGVYQLTPATGIFAATFDGEESLACILERARRTAAQHTALGLDRVMLIPDPVPARVARPAVGAGHDRGTLDRAVDEIGEAARVLGAEGLRPLLHPRVGGLVETEAEIVAALDTLGPDVVGFGPDTGHLRWAGTDPADIIARYADRVGAVHLSDVFEDYAQPTRRGRGQDYHTLVATQRVWAEPGLGVVPFDRVLAALPECFDGDLIVEIERPSILSVYQSYLEAYEWAGHVLEPFLTEPQPLR</sequence>
<keyword evidence="4" id="KW-1185">Reference proteome</keyword>
<dbReference type="RefSeq" id="WP_098483622.1">
    <property type="nucleotide sequence ID" value="NZ_PDJI01000004.1"/>
</dbReference>